<keyword evidence="6" id="KW-1185">Reference proteome</keyword>
<dbReference type="PANTHER" id="PTHR10907:SF47">
    <property type="entry name" value="REGUCALCIN"/>
    <property type="match status" value="1"/>
</dbReference>
<dbReference type="GO" id="GO:0019853">
    <property type="term" value="P:L-ascorbic acid biosynthetic process"/>
    <property type="evidence" value="ECO:0007669"/>
    <property type="project" value="TreeGrafter"/>
</dbReference>
<feature type="active site" description="Proton donor/acceptor" evidence="2">
    <location>
        <position position="206"/>
    </location>
</feature>
<dbReference type="InterPro" id="IPR005511">
    <property type="entry name" value="SMP-30"/>
</dbReference>
<evidence type="ECO:0000313" key="5">
    <source>
        <dbReference type="EMBL" id="SKC59647.1"/>
    </source>
</evidence>
<dbReference type="Proteomes" id="UP000190341">
    <property type="component" value="Unassembled WGS sequence"/>
</dbReference>
<dbReference type="PRINTS" id="PR01790">
    <property type="entry name" value="SMP30FAMILY"/>
</dbReference>
<dbReference type="SUPFAM" id="SSF63829">
    <property type="entry name" value="Calcium-dependent phosphotriesterase"/>
    <property type="match status" value="1"/>
</dbReference>
<dbReference type="Gene3D" id="2.120.10.30">
    <property type="entry name" value="TolB, C-terminal domain"/>
    <property type="match status" value="1"/>
</dbReference>
<dbReference type="STRING" id="428993.SAMN06296058_1444"/>
<dbReference type="EMBL" id="FUZV01000001">
    <property type="protein sequence ID" value="SKC59647.1"/>
    <property type="molecule type" value="Genomic_DNA"/>
</dbReference>
<feature type="binding site" evidence="3">
    <location>
        <position position="106"/>
    </location>
    <ligand>
        <name>substrate</name>
    </ligand>
</feature>
<feature type="binding site" evidence="3">
    <location>
        <position position="156"/>
    </location>
    <ligand>
        <name>a divalent metal cation</name>
        <dbReference type="ChEBI" id="CHEBI:60240"/>
    </ligand>
</feature>
<gene>
    <name evidence="5" type="ORF">SAMN06296058_1444</name>
</gene>
<organism evidence="5 6">
    <name type="scientific">Pseudoxanthomonas indica</name>
    <dbReference type="NCBI Taxonomy" id="428993"/>
    <lineage>
        <taxon>Bacteria</taxon>
        <taxon>Pseudomonadati</taxon>
        <taxon>Pseudomonadota</taxon>
        <taxon>Gammaproteobacteria</taxon>
        <taxon>Lysobacterales</taxon>
        <taxon>Lysobacteraceae</taxon>
        <taxon>Pseudoxanthomonas</taxon>
    </lineage>
</organism>
<evidence type="ECO:0000256" key="1">
    <source>
        <dbReference type="ARBA" id="ARBA00008853"/>
    </source>
</evidence>
<dbReference type="AlphaFoldDB" id="A0A1T5K7G9"/>
<feature type="binding site" evidence="3">
    <location>
        <position position="18"/>
    </location>
    <ligand>
        <name>a divalent metal cation</name>
        <dbReference type="ChEBI" id="CHEBI:60240"/>
    </ligand>
</feature>
<accession>A0A1T5K7G9</accession>
<evidence type="ECO:0000256" key="2">
    <source>
        <dbReference type="PIRSR" id="PIRSR605511-1"/>
    </source>
</evidence>
<dbReference type="Pfam" id="PF08450">
    <property type="entry name" value="SGL"/>
    <property type="match status" value="1"/>
</dbReference>
<dbReference type="PANTHER" id="PTHR10907">
    <property type="entry name" value="REGUCALCIN"/>
    <property type="match status" value="1"/>
</dbReference>
<dbReference type="GO" id="GO:0005509">
    <property type="term" value="F:calcium ion binding"/>
    <property type="evidence" value="ECO:0007669"/>
    <property type="project" value="TreeGrafter"/>
</dbReference>
<keyword evidence="3" id="KW-0862">Zinc</keyword>
<protein>
    <submittedName>
        <fullName evidence="5">L-arabinonolactonase</fullName>
    </submittedName>
</protein>
<feature type="binding site" evidence="3">
    <location>
        <position position="206"/>
    </location>
    <ligand>
        <name>a divalent metal cation</name>
        <dbReference type="ChEBI" id="CHEBI:60240"/>
    </ligand>
</feature>
<comment type="cofactor">
    <cofactor evidence="3">
        <name>Zn(2+)</name>
        <dbReference type="ChEBI" id="CHEBI:29105"/>
    </cofactor>
    <text evidence="3">Binds 1 divalent metal cation per subunit.</text>
</comment>
<dbReference type="InterPro" id="IPR011042">
    <property type="entry name" value="6-blade_b-propeller_TolB-like"/>
</dbReference>
<dbReference type="RefSeq" id="WP_139381440.1">
    <property type="nucleotide sequence ID" value="NZ_BMCL01000002.1"/>
</dbReference>
<sequence length="301" mass="32279">MSVAHARLLVDSRCELGEGIVWSPEEGVLYWVDINGAALWRHELARGLTRHWALPQRLACLALASGNRLLLGLADGLYWMDRAALADSDALAPNLLCKVETQLPTRLNDGRVDRQGAFVFGTKSEAADGAAIGGYYQYSPAYGLRRLALPSAAIPNSICFDAAGTTLYFCDSRAPRILCCDYDSERAQVGAVRVFVELDRADASPDGSIVDADGYLWNAQWGAGRVVRYSASGQIDRIIRLPVSQPSCCAIGGPGGDQLFITSAHEGLDPAALAHEPHAGGVFVAALGTALQRDEPEVLLR</sequence>
<dbReference type="InterPro" id="IPR013658">
    <property type="entry name" value="SGL"/>
</dbReference>
<dbReference type="GO" id="GO:0004341">
    <property type="term" value="F:gluconolactonase activity"/>
    <property type="evidence" value="ECO:0007669"/>
    <property type="project" value="TreeGrafter"/>
</dbReference>
<evidence type="ECO:0000259" key="4">
    <source>
        <dbReference type="Pfam" id="PF08450"/>
    </source>
</evidence>
<reference evidence="5 6" key="1">
    <citation type="submission" date="2017-02" db="EMBL/GenBank/DDBJ databases">
        <authorList>
            <person name="Peterson S.W."/>
        </authorList>
    </citation>
    <scope>NUCLEOTIDE SEQUENCE [LARGE SCALE GENOMIC DNA]</scope>
    <source>
        <strain evidence="5 6">P15</strain>
    </source>
</reference>
<comment type="similarity">
    <text evidence="1">Belongs to the SMP-30/CGR1 family.</text>
</comment>
<evidence type="ECO:0000256" key="3">
    <source>
        <dbReference type="PIRSR" id="PIRSR605511-2"/>
    </source>
</evidence>
<feature type="binding site" evidence="3">
    <location>
        <position position="108"/>
    </location>
    <ligand>
        <name>substrate</name>
    </ligand>
</feature>
<feature type="domain" description="SMP-30/Gluconolactonase/LRE-like region" evidence="4">
    <location>
        <begin position="16"/>
        <end position="265"/>
    </location>
</feature>
<evidence type="ECO:0000313" key="6">
    <source>
        <dbReference type="Proteomes" id="UP000190341"/>
    </source>
</evidence>
<proteinExistence type="inferred from homology"/>
<dbReference type="OrthoDB" id="9775406at2"/>
<keyword evidence="3" id="KW-0479">Metal-binding</keyword>
<name>A0A1T5K7G9_9GAMM</name>